<evidence type="ECO:0000313" key="14">
    <source>
        <dbReference type="Proteomes" id="UP001363151"/>
    </source>
</evidence>
<feature type="region of interest" description="Disordered" evidence="11">
    <location>
        <begin position="1"/>
        <end position="32"/>
    </location>
</feature>
<reference evidence="13 14" key="1">
    <citation type="submission" date="2024-03" db="EMBL/GenBank/DDBJ databases">
        <title>Aureococcus anophagefferens CCMP1851 and Kratosvirus quantuckense: Draft genome of a second virus-susceptible host strain in the model system.</title>
        <authorList>
            <person name="Chase E."/>
            <person name="Truchon A.R."/>
            <person name="Schepens W."/>
            <person name="Wilhelm S.W."/>
        </authorList>
    </citation>
    <scope>NUCLEOTIDE SEQUENCE [LARGE SCALE GENOMIC DNA]</scope>
    <source>
        <strain evidence="13 14">CCMP1851</strain>
    </source>
</reference>
<keyword evidence="5 10" id="KW-0472">Membrane</keyword>
<evidence type="ECO:0000256" key="3">
    <source>
        <dbReference type="ARBA" id="ARBA00022692"/>
    </source>
</evidence>
<evidence type="ECO:0000256" key="9">
    <source>
        <dbReference type="ARBA" id="ARBA00048048"/>
    </source>
</evidence>
<dbReference type="EC" id="2.3.1.225" evidence="10"/>
<comment type="catalytic activity">
    <reaction evidence="9 10">
        <text>L-cysteinyl-[protein] + hexadecanoyl-CoA = S-hexadecanoyl-L-cysteinyl-[protein] + CoA</text>
        <dbReference type="Rhea" id="RHEA:36683"/>
        <dbReference type="Rhea" id="RHEA-COMP:10131"/>
        <dbReference type="Rhea" id="RHEA-COMP:11032"/>
        <dbReference type="ChEBI" id="CHEBI:29950"/>
        <dbReference type="ChEBI" id="CHEBI:57287"/>
        <dbReference type="ChEBI" id="CHEBI:57379"/>
        <dbReference type="ChEBI" id="CHEBI:74151"/>
        <dbReference type="EC" id="2.3.1.225"/>
    </reaction>
</comment>
<keyword evidence="3 10" id="KW-0812">Transmembrane</keyword>
<evidence type="ECO:0000259" key="12">
    <source>
        <dbReference type="Pfam" id="PF01529"/>
    </source>
</evidence>
<evidence type="ECO:0000256" key="5">
    <source>
        <dbReference type="ARBA" id="ARBA00023136"/>
    </source>
</evidence>
<comment type="domain">
    <text evidence="10">The DHHC domain is required for palmitoyltransferase activity.</text>
</comment>
<sequence length="356" mass="38962">MEQELPQTTLDDESQTILEPEDDEGDDAPDGACEDMTSQPLTFRFVPNRFRRHHIAVQQDPSSLSRCVASIQAKPFGQARAITAYKRQGPWLWVWWDGRFGWVDLSDLGRCGWRATQLHGPPDPREAWPGDNYLGPRGAFALGPDVGGFAATNCMTTLPTLVVFFATMSDAESLCGGDDRLFLFLRTTLAAIWLACVGLLWRAALTEPGVLPRNPPDAKPSLPPGCEDGPDLKICHTCNLVRPARSKHCGSCNNCVELFDHHCPWLGTCVAKRNYAYFSLFLKAETTNESVRGVYRTALNVNDLGCRRNCASAARSVYCDKTPPSRLAALFPRDARGARDAAGGGYGAVCPVATTP</sequence>
<protein>
    <recommendedName>
        <fullName evidence="10">Palmitoyltransferase</fullName>
        <ecNumber evidence="10">2.3.1.225</ecNumber>
    </recommendedName>
</protein>
<evidence type="ECO:0000256" key="10">
    <source>
        <dbReference type="RuleBase" id="RU079119"/>
    </source>
</evidence>
<evidence type="ECO:0000256" key="6">
    <source>
        <dbReference type="ARBA" id="ARBA00023139"/>
    </source>
</evidence>
<feature type="domain" description="Palmitoyltransferase DHHC" evidence="12">
    <location>
        <begin position="232"/>
        <end position="282"/>
    </location>
</feature>
<dbReference type="PANTHER" id="PTHR22883">
    <property type="entry name" value="ZINC FINGER DHHC DOMAIN CONTAINING PROTEIN"/>
    <property type="match status" value="1"/>
</dbReference>
<organism evidence="13 14">
    <name type="scientific">Aureococcus anophagefferens</name>
    <name type="common">Harmful bloom alga</name>
    <dbReference type="NCBI Taxonomy" id="44056"/>
    <lineage>
        <taxon>Eukaryota</taxon>
        <taxon>Sar</taxon>
        <taxon>Stramenopiles</taxon>
        <taxon>Ochrophyta</taxon>
        <taxon>Pelagophyceae</taxon>
        <taxon>Pelagomonadales</taxon>
        <taxon>Pelagomonadaceae</taxon>
        <taxon>Aureococcus</taxon>
    </lineage>
</organism>
<evidence type="ECO:0000256" key="1">
    <source>
        <dbReference type="ARBA" id="ARBA00004127"/>
    </source>
</evidence>
<dbReference type="PROSITE" id="PS50216">
    <property type="entry name" value="DHHC"/>
    <property type="match status" value="1"/>
</dbReference>
<evidence type="ECO:0000256" key="7">
    <source>
        <dbReference type="ARBA" id="ARBA00023288"/>
    </source>
</evidence>
<keyword evidence="14" id="KW-1185">Reference proteome</keyword>
<dbReference type="Pfam" id="PF01529">
    <property type="entry name" value="DHHC"/>
    <property type="match status" value="1"/>
</dbReference>
<feature type="transmembrane region" description="Helical" evidence="10">
    <location>
        <begin position="181"/>
        <end position="201"/>
    </location>
</feature>
<dbReference type="InterPro" id="IPR039859">
    <property type="entry name" value="PFA4/ZDH16/20/ERF2-like"/>
</dbReference>
<comment type="subcellular location">
    <subcellularLocation>
        <location evidence="1">Endomembrane system</location>
        <topology evidence="1">Multi-pass membrane protein</topology>
    </subcellularLocation>
</comment>
<evidence type="ECO:0000256" key="4">
    <source>
        <dbReference type="ARBA" id="ARBA00022989"/>
    </source>
</evidence>
<comment type="caution">
    <text evidence="13">The sequence shown here is derived from an EMBL/GenBank/DDBJ whole genome shotgun (WGS) entry which is preliminary data.</text>
</comment>
<accession>A0ABR1GC81</accession>
<name>A0ABR1GC81_AURAN</name>
<keyword evidence="4 10" id="KW-1133">Transmembrane helix</keyword>
<gene>
    <name evidence="13" type="ORF">SO694_00001783</name>
</gene>
<proteinExistence type="inferred from homology"/>
<dbReference type="PANTHER" id="PTHR22883:SF43">
    <property type="entry name" value="PALMITOYLTRANSFERASE APP"/>
    <property type="match status" value="1"/>
</dbReference>
<keyword evidence="2 10" id="KW-0808">Transferase</keyword>
<keyword evidence="8 10" id="KW-0012">Acyltransferase</keyword>
<dbReference type="EMBL" id="JBBJCI010000035">
    <property type="protein sequence ID" value="KAK7253421.1"/>
    <property type="molecule type" value="Genomic_DNA"/>
</dbReference>
<feature type="compositionally biased region" description="Acidic residues" evidence="11">
    <location>
        <begin position="10"/>
        <end position="32"/>
    </location>
</feature>
<evidence type="ECO:0000313" key="13">
    <source>
        <dbReference type="EMBL" id="KAK7253421.1"/>
    </source>
</evidence>
<keyword evidence="6" id="KW-0564">Palmitate</keyword>
<dbReference type="Proteomes" id="UP001363151">
    <property type="component" value="Unassembled WGS sequence"/>
</dbReference>
<dbReference type="InterPro" id="IPR001594">
    <property type="entry name" value="Palmitoyltrfase_DHHC"/>
</dbReference>
<comment type="similarity">
    <text evidence="10">Belongs to the DHHC palmitoyltransferase family.</text>
</comment>
<evidence type="ECO:0000256" key="8">
    <source>
        <dbReference type="ARBA" id="ARBA00023315"/>
    </source>
</evidence>
<evidence type="ECO:0000256" key="2">
    <source>
        <dbReference type="ARBA" id="ARBA00022679"/>
    </source>
</evidence>
<comment type="caution">
    <text evidence="10">Lacks conserved residue(s) required for the propagation of feature annotation.</text>
</comment>
<keyword evidence="7" id="KW-0449">Lipoprotein</keyword>
<evidence type="ECO:0000256" key="11">
    <source>
        <dbReference type="SAM" id="MobiDB-lite"/>
    </source>
</evidence>